<accession>A0A174FSH1</accession>
<gene>
    <name evidence="2" type="ORF">ERS852411_01674</name>
</gene>
<name>A0A174FSH1_FLAPL</name>
<reference evidence="2 3" key="1">
    <citation type="submission" date="2015-09" db="EMBL/GenBank/DDBJ databases">
        <authorList>
            <consortium name="Pathogen Informatics"/>
        </authorList>
    </citation>
    <scope>NUCLEOTIDE SEQUENCE [LARGE SCALE GENOMIC DNA]</scope>
    <source>
        <strain evidence="2 3">2789STDY5608854</strain>
    </source>
</reference>
<proteinExistence type="predicted"/>
<evidence type="ECO:0000256" key="1">
    <source>
        <dbReference type="SAM" id="MobiDB-lite"/>
    </source>
</evidence>
<dbReference type="EMBL" id="CYZT01000106">
    <property type="protein sequence ID" value="CUO51470.1"/>
    <property type="molecule type" value="Genomic_DNA"/>
</dbReference>
<dbReference type="Proteomes" id="UP000095746">
    <property type="component" value="Unassembled WGS sequence"/>
</dbReference>
<dbReference type="AlphaFoldDB" id="A0A174FSH1"/>
<evidence type="ECO:0000313" key="3">
    <source>
        <dbReference type="Proteomes" id="UP000095746"/>
    </source>
</evidence>
<sequence length="248" mass="26281">MRAQGSHGRPLGGVPVGELHVAGQGAGHRELGELLRQGGEHRPLGGLVPKVALDLLHRPPPTAHIAPQILHGAAHLPDDPPGDRIQDPVVQRGVVPGLHPAAVVLHIAVQGAGKVLQPGHHPNGQLRGQLRPADGPPLRPVPHHRPVHHNGVPPEGQLLHRPGNSVEKTPGGGHEGNPPLRRPGQGLRRPGGQSLVSQQQGAVQIAEDDINAHRRCLLTAPWLLPGLRCLFCLLYRVPPRNSTPVCPI</sequence>
<feature type="compositionally biased region" description="Low complexity" evidence="1">
    <location>
        <begin position="178"/>
        <end position="193"/>
    </location>
</feature>
<feature type="region of interest" description="Disordered" evidence="1">
    <location>
        <begin position="115"/>
        <end position="198"/>
    </location>
</feature>
<evidence type="ECO:0000313" key="2">
    <source>
        <dbReference type="EMBL" id="CUO51470.1"/>
    </source>
</evidence>
<organism evidence="2 3">
    <name type="scientific">Flavonifractor plautii</name>
    <name type="common">Fusobacterium plautii</name>
    <dbReference type="NCBI Taxonomy" id="292800"/>
    <lineage>
        <taxon>Bacteria</taxon>
        <taxon>Bacillati</taxon>
        <taxon>Bacillota</taxon>
        <taxon>Clostridia</taxon>
        <taxon>Eubacteriales</taxon>
        <taxon>Oscillospiraceae</taxon>
        <taxon>Flavonifractor</taxon>
    </lineage>
</organism>
<protein>
    <submittedName>
        <fullName evidence="2">Uncharacterized protein</fullName>
    </submittedName>
</protein>